<sequence length="641" mass="70639">MKTLNKYLNITFLTILLSGLFLSSCQEYLDQDPQSVVSEAVYYKNATQFTNASNNFYTRLGFDYDGDQHTQGDAGSDLSNNLSVTPVYGGGLTAIPTTDAIWTKNYSNLRAVNQLIEKAAIYPGNQTEIAVPLATAYFFRAWHHYNLLRRFGGVPIVTKSLDVNSEEVYAKRNSRYEVVSQILKDLDMAIAGLPTASTLGLTGQGKLSITAAQSFKARVLLYEATWDKYVATTTDGDGVTSGVGSAKPADYPSVTSMLTEAKSLSLAVISGTYFYLWDHRSDIVQGGTTDYSHLFYLYNLEDAGSNPKGLTKADNHEFIFQTVYDFTLRQIRKNLSHSHPVGPSRKLMDMYLCTDGLPVQHSAVFQGYSSMISEFTNRDLRLTSFVNIPLQQYWGYGSATTGGGAQYSKTFATAGTGYDYRYIPVLTSPTGGRGVGYMGNKFVTEYKLREDLTESFNYPQIRLAEVMLIYAESTCELGNGSISDADLNLSINKIRARSGVASLTNALIAPFPDMNMLGEIRRERAIELDGEGFRFDDLKRWNIAPQELNKNVCSCYIAGTEYATVLNPKTGTPIYLASGFSNGLTTSEQSVSSYSGIATTKAGALILDPAGNRNFTIKNYLDPIPSDQITLNPNLKQNPIW</sequence>
<proteinExistence type="inferred from homology"/>
<keyword evidence="3 6" id="KW-0732">Signal</keyword>
<feature type="chain" id="PRO_5004472047" evidence="6">
    <location>
        <begin position="24"/>
        <end position="641"/>
    </location>
</feature>
<dbReference type="GO" id="GO:0009279">
    <property type="term" value="C:cell outer membrane"/>
    <property type="evidence" value="ECO:0007669"/>
    <property type="project" value="UniProtKB-SubCell"/>
</dbReference>
<evidence type="ECO:0000259" key="7">
    <source>
        <dbReference type="Pfam" id="PF07980"/>
    </source>
</evidence>
<evidence type="ECO:0000259" key="8">
    <source>
        <dbReference type="Pfam" id="PF14322"/>
    </source>
</evidence>
<dbReference type="RefSeq" id="WP_016196136.1">
    <property type="nucleotide sequence ID" value="NZ_AQPN01000101.1"/>
</dbReference>
<evidence type="ECO:0000256" key="6">
    <source>
        <dbReference type="SAM" id="SignalP"/>
    </source>
</evidence>
<dbReference type="SUPFAM" id="SSF48452">
    <property type="entry name" value="TPR-like"/>
    <property type="match status" value="1"/>
</dbReference>
<gene>
    <name evidence="9" type="ORF">ADIARSV_2905</name>
</gene>
<keyword evidence="5" id="KW-0998">Cell outer membrane</keyword>
<dbReference type="InterPro" id="IPR012944">
    <property type="entry name" value="SusD_RagB_dom"/>
</dbReference>
<keyword evidence="10" id="KW-1185">Reference proteome</keyword>
<comment type="subcellular location">
    <subcellularLocation>
        <location evidence="1">Cell outer membrane</location>
    </subcellularLocation>
</comment>
<feature type="signal peptide" evidence="6">
    <location>
        <begin position="1"/>
        <end position="23"/>
    </location>
</feature>
<dbReference type="InterPro" id="IPR033985">
    <property type="entry name" value="SusD-like_N"/>
</dbReference>
<evidence type="ECO:0000313" key="9">
    <source>
        <dbReference type="EMBL" id="EOR93912.1"/>
    </source>
</evidence>
<dbReference type="PATRIC" id="fig|1150600.3.peg.2875"/>
<feature type="domain" description="RagB/SusD" evidence="7">
    <location>
        <begin position="339"/>
        <end position="641"/>
    </location>
</feature>
<dbReference type="eggNOG" id="COG0457">
    <property type="taxonomic scope" value="Bacteria"/>
</dbReference>
<evidence type="ECO:0000256" key="5">
    <source>
        <dbReference type="ARBA" id="ARBA00023237"/>
    </source>
</evidence>
<keyword evidence="4" id="KW-0472">Membrane</keyword>
<evidence type="ECO:0000256" key="2">
    <source>
        <dbReference type="ARBA" id="ARBA00006275"/>
    </source>
</evidence>
<dbReference type="AlphaFoldDB" id="R9GPZ4"/>
<dbReference type="Proteomes" id="UP000014174">
    <property type="component" value="Unassembled WGS sequence"/>
</dbReference>
<evidence type="ECO:0000256" key="4">
    <source>
        <dbReference type="ARBA" id="ARBA00023136"/>
    </source>
</evidence>
<evidence type="ECO:0000256" key="3">
    <source>
        <dbReference type="ARBA" id="ARBA00022729"/>
    </source>
</evidence>
<dbReference type="PROSITE" id="PS51257">
    <property type="entry name" value="PROKAR_LIPOPROTEIN"/>
    <property type="match status" value="1"/>
</dbReference>
<evidence type="ECO:0000313" key="10">
    <source>
        <dbReference type="Proteomes" id="UP000014174"/>
    </source>
</evidence>
<comment type="caution">
    <text evidence="9">The sequence shown here is derived from an EMBL/GenBank/DDBJ whole genome shotgun (WGS) entry which is preliminary data.</text>
</comment>
<comment type="similarity">
    <text evidence="2">Belongs to the SusD family.</text>
</comment>
<feature type="domain" description="SusD-like N-terminal" evidence="8">
    <location>
        <begin position="97"/>
        <end position="221"/>
    </location>
</feature>
<reference evidence="9 10" key="1">
    <citation type="journal article" date="2013" name="Genome Announc.">
        <title>Draft Genome Sequence of Arcticibacter svalbardensis Strain MN12-7T, a Member of the Family Sphingobacteriaceae Isolated from an Arctic Soil Sample.</title>
        <authorList>
            <person name="Shivaji S."/>
            <person name="Ara S."/>
            <person name="Prasad S."/>
            <person name="Manasa B.P."/>
            <person name="Begum Z."/>
            <person name="Singh A."/>
            <person name="Kumar Pinnaka A."/>
        </authorList>
    </citation>
    <scope>NUCLEOTIDE SEQUENCE [LARGE SCALE GENOMIC DNA]</scope>
    <source>
        <strain evidence="9 10">MN12-7</strain>
    </source>
</reference>
<dbReference type="InterPro" id="IPR011990">
    <property type="entry name" value="TPR-like_helical_dom_sf"/>
</dbReference>
<organism evidence="9 10">
    <name type="scientific">Arcticibacter svalbardensis MN12-7</name>
    <dbReference type="NCBI Taxonomy" id="1150600"/>
    <lineage>
        <taxon>Bacteria</taxon>
        <taxon>Pseudomonadati</taxon>
        <taxon>Bacteroidota</taxon>
        <taxon>Sphingobacteriia</taxon>
        <taxon>Sphingobacteriales</taxon>
        <taxon>Sphingobacteriaceae</taxon>
        <taxon>Arcticibacter</taxon>
    </lineage>
</organism>
<dbReference type="EMBL" id="AQPN01000101">
    <property type="protein sequence ID" value="EOR93912.1"/>
    <property type="molecule type" value="Genomic_DNA"/>
</dbReference>
<dbReference type="OrthoDB" id="5694214at2"/>
<evidence type="ECO:0000256" key="1">
    <source>
        <dbReference type="ARBA" id="ARBA00004442"/>
    </source>
</evidence>
<dbReference type="STRING" id="1150600.ADIARSV_2905"/>
<protein>
    <submittedName>
        <fullName evidence="9">Putative outer membrane protein</fullName>
    </submittedName>
</protein>
<accession>R9GPZ4</accession>
<dbReference type="Pfam" id="PF14322">
    <property type="entry name" value="SusD-like_3"/>
    <property type="match status" value="1"/>
</dbReference>
<dbReference type="Gene3D" id="1.25.40.390">
    <property type="match status" value="1"/>
</dbReference>
<dbReference type="Pfam" id="PF07980">
    <property type="entry name" value="SusD_RagB"/>
    <property type="match status" value="1"/>
</dbReference>
<name>R9GPZ4_9SPHI</name>